<accession>A0AAU7EFK8</accession>
<name>A0AAU7EFK8_9FLAO</name>
<evidence type="ECO:0000313" key="2">
    <source>
        <dbReference type="Proteomes" id="UP001224325"/>
    </source>
</evidence>
<sequence length="284" mass="33250">MHIDLEKTFDNVSYKDKDSLISYYENRKKKVYEALNRDPRPAHLQGLNEEEAFLRILSYSGLANILEIGYYFSYKANNPNEYNDALYTFATLNTERTKLLSFGGDNSIMFKNIIDYLACNEYERAKELCSPLFGNSKKGHRFAICIFNLLQSILHSDKKLIDLALKDAEKFLQKKNPKLQNNTIEFLIALIDENEVNLNKQLDNIISNYKKSKWIHEYKTPILKHIGNFPIGLYKLAKFSLKEKNVNLIIPNHEVIWKEFCELEQKAKPYIVFNQNLKGINKYL</sequence>
<organism evidence="1 2">
    <name type="scientific">Mariniflexile litorale</name>
    <dbReference type="NCBI Taxonomy" id="3045158"/>
    <lineage>
        <taxon>Bacteria</taxon>
        <taxon>Pseudomonadati</taxon>
        <taxon>Bacteroidota</taxon>
        <taxon>Flavobacteriia</taxon>
        <taxon>Flavobacteriales</taxon>
        <taxon>Flavobacteriaceae</taxon>
        <taxon>Mariniflexile</taxon>
    </lineage>
</organism>
<reference evidence="1" key="1">
    <citation type="submission" date="2024-04" db="EMBL/GenBank/DDBJ databases">
        <title>Mariniflexile litorale, isolated from the shallow sediments of the Sea of Japan.</title>
        <authorList>
            <person name="Romanenko L."/>
            <person name="Isaeva M."/>
        </authorList>
    </citation>
    <scope>NUCLEOTIDE SEQUENCE [LARGE SCALE GENOMIC DNA]</scope>
    <source>
        <strain evidence="1">KMM 9835</strain>
    </source>
</reference>
<dbReference type="AlphaFoldDB" id="A0AAU7EFK8"/>
<proteinExistence type="predicted"/>
<dbReference type="Proteomes" id="UP001224325">
    <property type="component" value="Chromosome"/>
</dbReference>
<keyword evidence="2" id="KW-1185">Reference proteome</keyword>
<dbReference type="KEGG" id="mlil:QLS71_017600"/>
<dbReference type="RefSeq" id="WP_308993985.1">
    <property type="nucleotide sequence ID" value="NZ_CP155618.1"/>
</dbReference>
<protein>
    <submittedName>
        <fullName evidence="1">Uncharacterized protein</fullName>
    </submittedName>
</protein>
<dbReference type="EMBL" id="CP155618">
    <property type="protein sequence ID" value="XBL14120.1"/>
    <property type="molecule type" value="Genomic_DNA"/>
</dbReference>
<gene>
    <name evidence="1" type="ORF">QLS71_017600</name>
</gene>
<evidence type="ECO:0000313" key="1">
    <source>
        <dbReference type="EMBL" id="XBL14120.1"/>
    </source>
</evidence>